<reference evidence="4" key="1">
    <citation type="journal article" date="2014" name="Nucleic Acids Res.">
        <title>The evolutionary dynamics of variant antigen genes in Babesia reveal a history of genomic innovation underlying host-parasite interaction.</title>
        <authorList>
            <person name="Jackson A.P."/>
            <person name="Otto T.D."/>
            <person name="Darby A."/>
            <person name="Ramaprasad A."/>
            <person name="Xia D."/>
            <person name="Echaide I.E."/>
            <person name="Farber M."/>
            <person name="Gahlot S."/>
            <person name="Gamble J."/>
            <person name="Gupta D."/>
            <person name="Gupta Y."/>
            <person name="Jackson L."/>
            <person name="Malandrin L."/>
            <person name="Malas T.B."/>
            <person name="Moussa E."/>
            <person name="Nair M."/>
            <person name="Reid A.J."/>
            <person name="Sanders M."/>
            <person name="Sharma J."/>
            <person name="Tracey A."/>
            <person name="Quail M.A."/>
            <person name="Weir W."/>
            <person name="Wastling J.M."/>
            <person name="Hall N."/>
            <person name="Willadsen P."/>
            <person name="Lingelbach K."/>
            <person name="Shiels B."/>
            <person name="Tait A."/>
            <person name="Berriman M."/>
            <person name="Allred D.R."/>
            <person name="Pain A."/>
        </authorList>
    </citation>
    <scope>NUCLEOTIDE SEQUENCE</scope>
    <source>
        <strain evidence="4">1802A</strain>
    </source>
</reference>
<keyword evidence="3" id="KW-0732">Signal</keyword>
<dbReference type="EMBL" id="JAHBMH010000044">
    <property type="protein sequence ID" value="KAK1936199.1"/>
    <property type="molecule type" value="Genomic_DNA"/>
</dbReference>
<evidence type="ECO:0000256" key="1">
    <source>
        <dbReference type="SAM" id="Coils"/>
    </source>
</evidence>
<organism evidence="4 5">
    <name type="scientific">Babesia divergens</name>
    <dbReference type="NCBI Taxonomy" id="32595"/>
    <lineage>
        <taxon>Eukaryota</taxon>
        <taxon>Sar</taxon>
        <taxon>Alveolata</taxon>
        <taxon>Apicomplexa</taxon>
        <taxon>Aconoidasida</taxon>
        <taxon>Piroplasmida</taxon>
        <taxon>Babesiidae</taxon>
        <taxon>Babesia</taxon>
    </lineage>
</organism>
<sequence>MRNIIASILYILELYSSIVGAISLHSEGVSRRGTNMLEMNVTRWKSCLSCKEKRPTSPEEIKLRLQDLKDNVDFHMNNFAKKIKERFDLIKESIDSSEVEHLSQACEKVEDKIREAQASIKSKCDNFADAVETKLSKQTYAEIVKKIENYKTLIKQFVSDGMDSLTDELNKVKQEFSAPVIQGPAENKHEILKPNDDKYVEPKKTTQNGDAATKPTETQPSLIQLKGHVDGHMESLNKGDVKKGNWVKSKQVGNKHNHDEEDTEDHDEKRDKHDEHHKKEHDGEQDNNNSTVDKHQQNDVTRNGERQKNTPENKEVKVDVPNIEKDKSYDDKTKLQKVFPMIKMSKEAQEAFDLAHIPPTAVTRTVQMYLQDLNAESSNLMRQILL</sequence>
<evidence type="ECO:0000256" key="2">
    <source>
        <dbReference type="SAM" id="MobiDB-lite"/>
    </source>
</evidence>
<protein>
    <submittedName>
        <fullName evidence="4">Uncharacterized protein</fullName>
    </submittedName>
</protein>
<feature type="compositionally biased region" description="Basic and acidic residues" evidence="2">
    <location>
        <begin position="292"/>
        <end position="328"/>
    </location>
</feature>
<keyword evidence="5" id="KW-1185">Reference proteome</keyword>
<feature type="signal peptide" evidence="3">
    <location>
        <begin position="1"/>
        <end position="21"/>
    </location>
</feature>
<reference evidence="4" key="2">
    <citation type="submission" date="2021-05" db="EMBL/GenBank/DDBJ databases">
        <authorList>
            <person name="Pain A."/>
        </authorList>
    </citation>
    <scope>NUCLEOTIDE SEQUENCE</scope>
    <source>
        <strain evidence="4">1802A</strain>
    </source>
</reference>
<dbReference type="AlphaFoldDB" id="A0AAD9GD37"/>
<proteinExistence type="predicted"/>
<feature type="region of interest" description="Disordered" evidence="2">
    <location>
        <begin position="182"/>
        <end position="221"/>
    </location>
</feature>
<feature type="compositionally biased region" description="Basic and acidic residues" evidence="2">
    <location>
        <begin position="233"/>
        <end position="243"/>
    </location>
</feature>
<feature type="chain" id="PRO_5042217261" evidence="3">
    <location>
        <begin position="22"/>
        <end position="386"/>
    </location>
</feature>
<evidence type="ECO:0000313" key="5">
    <source>
        <dbReference type="Proteomes" id="UP001195914"/>
    </source>
</evidence>
<feature type="compositionally biased region" description="Basic and acidic residues" evidence="2">
    <location>
        <begin position="186"/>
        <end position="204"/>
    </location>
</feature>
<gene>
    <name evidence="4" type="ORF">X943_002028</name>
</gene>
<evidence type="ECO:0000256" key="3">
    <source>
        <dbReference type="SAM" id="SignalP"/>
    </source>
</evidence>
<evidence type="ECO:0000313" key="4">
    <source>
        <dbReference type="EMBL" id="KAK1936199.1"/>
    </source>
</evidence>
<comment type="caution">
    <text evidence="4">The sequence shown here is derived from an EMBL/GenBank/DDBJ whole genome shotgun (WGS) entry which is preliminary data.</text>
</comment>
<keyword evidence="1" id="KW-0175">Coiled coil</keyword>
<name>A0AAD9GD37_BABDI</name>
<dbReference type="Proteomes" id="UP001195914">
    <property type="component" value="Unassembled WGS sequence"/>
</dbReference>
<feature type="coiled-coil region" evidence="1">
    <location>
        <begin position="99"/>
        <end position="126"/>
    </location>
</feature>
<feature type="compositionally biased region" description="Polar residues" evidence="2">
    <location>
        <begin position="205"/>
        <end position="221"/>
    </location>
</feature>
<dbReference type="Gene3D" id="1.20.120.20">
    <property type="entry name" value="Apolipoprotein"/>
    <property type="match status" value="1"/>
</dbReference>
<accession>A0AAD9GD37</accession>
<feature type="region of interest" description="Disordered" evidence="2">
    <location>
        <begin position="233"/>
        <end position="328"/>
    </location>
</feature>